<evidence type="ECO:0000313" key="2">
    <source>
        <dbReference type="Proteomes" id="UP001054821"/>
    </source>
</evidence>
<dbReference type="InterPro" id="IPR019587">
    <property type="entry name" value="Polyketide_cyclase/dehydratase"/>
</dbReference>
<dbReference type="EMBL" id="JAJFAZ020000001">
    <property type="protein sequence ID" value="KAI5354611.1"/>
    <property type="molecule type" value="Genomic_DNA"/>
</dbReference>
<dbReference type="InterPro" id="IPR053249">
    <property type="entry name" value="LFS"/>
</dbReference>
<dbReference type="Proteomes" id="UP001054821">
    <property type="component" value="Chromosome 1"/>
</dbReference>
<dbReference type="AlphaFoldDB" id="A0AAD4ZUU4"/>
<organism evidence="1 2">
    <name type="scientific">Prunus dulcis</name>
    <name type="common">Almond</name>
    <name type="synonym">Amygdalus dulcis</name>
    <dbReference type="NCBI Taxonomy" id="3755"/>
    <lineage>
        <taxon>Eukaryota</taxon>
        <taxon>Viridiplantae</taxon>
        <taxon>Streptophyta</taxon>
        <taxon>Embryophyta</taxon>
        <taxon>Tracheophyta</taxon>
        <taxon>Spermatophyta</taxon>
        <taxon>Magnoliopsida</taxon>
        <taxon>eudicotyledons</taxon>
        <taxon>Gunneridae</taxon>
        <taxon>Pentapetalae</taxon>
        <taxon>rosids</taxon>
        <taxon>fabids</taxon>
        <taxon>Rosales</taxon>
        <taxon>Rosaceae</taxon>
        <taxon>Amygdaloideae</taxon>
        <taxon>Amygdaleae</taxon>
        <taxon>Prunus</taxon>
    </lineage>
</organism>
<proteinExistence type="predicted"/>
<comment type="caution">
    <text evidence="1">The sequence shown here is derived from an EMBL/GenBank/DDBJ whole genome shotgun (WGS) entry which is preliminary data.</text>
</comment>
<dbReference type="GO" id="GO:0004864">
    <property type="term" value="F:protein phosphatase inhibitor activity"/>
    <property type="evidence" value="ECO:0007669"/>
    <property type="project" value="UniProtKB-ARBA"/>
</dbReference>
<dbReference type="PANTHER" id="PTHR33789:SF11">
    <property type="entry name" value="OS05G0202300 PROTEIN"/>
    <property type="match status" value="1"/>
</dbReference>
<accession>A0AAD4ZUU4</accession>
<dbReference type="Gene3D" id="3.30.530.20">
    <property type="match status" value="1"/>
</dbReference>
<gene>
    <name evidence="1" type="ORF">L3X38_007506</name>
</gene>
<sequence length="74" mass="8184">MGRKTSGEIKGQTAEQVWPPVADFCNLHQWLRPTLDTCYLVEGVPGQPGVIRWSRSTARMVAALGAPWQLAFMA</sequence>
<dbReference type="PANTHER" id="PTHR33789">
    <property type="entry name" value="LACHRYMATORY-FACTOR SYNTHASE"/>
    <property type="match status" value="1"/>
</dbReference>
<keyword evidence="2" id="KW-1185">Reference proteome</keyword>
<evidence type="ECO:0000313" key="1">
    <source>
        <dbReference type="EMBL" id="KAI5354611.1"/>
    </source>
</evidence>
<dbReference type="Pfam" id="PF10604">
    <property type="entry name" value="Polyketide_cyc2"/>
    <property type="match status" value="1"/>
</dbReference>
<protein>
    <submittedName>
        <fullName evidence="1">Uncharacterized protein</fullName>
    </submittedName>
</protein>
<name>A0AAD4ZUU4_PRUDU</name>
<reference evidence="1 2" key="1">
    <citation type="journal article" date="2022" name="G3 (Bethesda)">
        <title>Whole-genome sequence and methylome profiling of the almond [Prunus dulcis (Mill.) D.A. Webb] cultivar 'Nonpareil'.</title>
        <authorList>
            <person name="D'Amico-Willman K.M."/>
            <person name="Ouma W.Z."/>
            <person name="Meulia T."/>
            <person name="Sideli G.M."/>
            <person name="Gradziel T.M."/>
            <person name="Fresnedo-Ramirez J."/>
        </authorList>
    </citation>
    <scope>NUCLEOTIDE SEQUENCE [LARGE SCALE GENOMIC DNA]</scope>
    <source>
        <strain evidence="1">Clone GOH B32 T37-40</strain>
    </source>
</reference>
<dbReference type="SUPFAM" id="SSF55961">
    <property type="entry name" value="Bet v1-like"/>
    <property type="match status" value="1"/>
</dbReference>
<dbReference type="InterPro" id="IPR023393">
    <property type="entry name" value="START-like_dom_sf"/>
</dbReference>